<evidence type="ECO:0000313" key="4">
    <source>
        <dbReference type="EMBL" id="KAK0057132.1"/>
    </source>
</evidence>
<dbReference type="InterPro" id="IPR018247">
    <property type="entry name" value="EF_Hand_1_Ca_BS"/>
</dbReference>
<sequence length="231" mass="26827">MENMIKILNIDALEDIVMVKTDLNNKRKKKDNSFYLSASALPYLLVFQDICLGHSKVIHILPLIDVRSPSFTLNIIIRLLYHLAQMSVLFYSAVLLCLPALSWAQIFTLRPYNNTANMAFRLSDYNGDNVLDKNELETFFQNFDANGDGRVSFQEYSNYVHNNQHDPEINAFFHALYDVYDVNNDRHVDHDDFLLLYALMDFNGDNVISRQEFVHYFSIIFETIDHNLNGA</sequence>
<dbReference type="Pfam" id="PF13202">
    <property type="entry name" value="EF-hand_5"/>
    <property type="match status" value="1"/>
</dbReference>
<keyword evidence="2" id="KW-0472">Membrane</keyword>
<gene>
    <name evidence="4" type="ORF">Bpfe_013496</name>
</gene>
<protein>
    <submittedName>
        <fullName evidence="4">Polcalcin Bra n 2</fullName>
    </submittedName>
</protein>
<feature type="domain" description="EF-hand" evidence="3">
    <location>
        <begin position="188"/>
        <end position="223"/>
    </location>
</feature>
<dbReference type="AlphaFoldDB" id="A0AAD8BM19"/>
<dbReference type="InterPro" id="IPR011992">
    <property type="entry name" value="EF-hand-dom_pair"/>
</dbReference>
<evidence type="ECO:0000256" key="1">
    <source>
        <dbReference type="ARBA" id="ARBA00022837"/>
    </source>
</evidence>
<keyword evidence="2" id="KW-1133">Transmembrane helix</keyword>
<accession>A0AAD8BM19</accession>
<dbReference type="PROSITE" id="PS50222">
    <property type="entry name" value="EF_HAND_2"/>
    <property type="match status" value="2"/>
</dbReference>
<keyword evidence="5" id="KW-1185">Reference proteome</keyword>
<evidence type="ECO:0000259" key="3">
    <source>
        <dbReference type="PROSITE" id="PS50222"/>
    </source>
</evidence>
<dbReference type="Proteomes" id="UP001233172">
    <property type="component" value="Unassembled WGS sequence"/>
</dbReference>
<name>A0AAD8BM19_BIOPF</name>
<dbReference type="Gene3D" id="1.10.238.10">
    <property type="entry name" value="EF-hand"/>
    <property type="match status" value="2"/>
</dbReference>
<proteinExistence type="predicted"/>
<dbReference type="GO" id="GO:0005509">
    <property type="term" value="F:calcium ion binding"/>
    <property type="evidence" value="ECO:0007669"/>
    <property type="project" value="InterPro"/>
</dbReference>
<keyword evidence="2" id="KW-0812">Transmembrane</keyword>
<dbReference type="EMBL" id="JASAOG010000057">
    <property type="protein sequence ID" value="KAK0057132.1"/>
    <property type="molecule type" value="Genomic_DNA"/>
</dbReference>
<dbReference type="InterPro" id="IPR002048">
    <property type="entry name" value="EF_hand_dom"/>
</dbReference>
<keyword evidence="1" id="KW-0106">Calcium</keyword>
<dbReference type="PROSITE" id="PS00018">
    <property type="entry name" value="EF_HAND_1"/>
    <property type="match status" value="2"/>
</dbReference>
<organism evidence="4 5">
    <name type="scientific">Biomphalaria pfeifferi</name>
    <name type="common">Bloodfluke planorb</name>
    <name type="synonym">Freshwater snail</name>
    <dbReference type="NCBI Taxonomy" id="112525"/>
    <lineage>
        <taxon>Eukaryota</taxon>
        <taxon>Metazoa</taxon>
        <taxon>Spiralia</taxon>
        <taxon>Lophotrochozoa</taxon>
        <taxon>Mollusca</taxon>
        <taxon>Gastropoda</taxon>
        <taxon>Heterobranchia</taxon>
        <taxon>Euthyneura</taxon>
        <taxon>Panpulmonata</taxon>
        <taxon>Hygrophila</taxon>
        <taxon>Lymnaeoidea</taxon>
        <taxon>Planorbidae</taxon>
        <taxon>Biomphalaria</taxon>
    </lineage>
</organism>
<dbReference type="SUPFAM" id="SSF47473">
    <property type="entry name" value="EF-hand"/>
    <property type="match status" value="1"/>
</dbReference>
<feature type="domain" description="EF-hand" evidence="3">
    <location>
        <begin position="131"/>
        <end position="166"/>
    </location>
</feature>
<feature type="transmembrane region" description="Helical" evidence="2">
    <location>
        <begin position="75"/>
        <end position="101"/>
    </location>
</feature>
<reference evidence="4" key="1">
    <citation type="journal article" date="2023" name="PLoS Negl. Trop. Dis.">
        <title>A genome sequence for Biomphalaria pfeifferi, the major vector snail for the human-infecting parasite Schistosoma mansoni.</title>
        <authorList>
            <person name="Bu L."/>
            <person name="Lu L."/>
            <person name="Laidemitt M.R."/>
            <person name="Zhang S.M."/>
            <person name="Mutuku M."/>
            <person name="Mkoji G."/>
            <person name="Steinauer M."/>
            <person name="Loker E.S."/>
        </authorList>
    </citation>
    <scope>NUCLEOTIDE SEQUENCE</scope>
    <source>
        <strain evidence="4">KasaAsao</strain>
    </source>
</reference>
<evidence type="ECO:0000256" key="2">
    <source>
        <dbReference type="SAM" id="Phobius"/>
    </source>
</evidence>
<reference evidence="4" key="2">
    <citation type="submission" date="2023-04" db="EMBL/GenBank/DDBJ databases">
        <authorList>
            <person name="Bu L."/>
            <person name="Lu L."/>
            <person name="Laidemitt M.R."/>
            <person name="Zhang S.M."/>
            <person name="Mutuku M."/>
            <person name="Mkoji G."/>
            <person name="Steinauer M."/>
            <person name="Loker E.S."/>
        </authorList>
    </citation>
    <scope>NUCLEOTIDE SEQUENCE</scope>
    <source>
        <strain evidence="4">KasaAsao</strain>
        <tissue evidence="4">Whole Snail</tissue>
    </source>
</reference>
<evidence type="ECO:0000313" key="5">
    <source>
        <dbReference type="Proteomes" id="UP001233172"/>
    </source>
</evidence>
<dbReference type="SMART" id="SM00054">
    <property type="entry name" value="EFh"/>
    <property type="match status" value="2"/>
</dbReference>
<comment type="caution">
    <text evidence="4">The sequence shown here is derived from an EMBL/GenBank/DDBJ whole genome shotgun (WGS) entry which is preliminary data.</text>
</comment>